<evidence type="ECO:0000313" key="2">
    <source>
        <dbReference type="Proteomes" id="UP000694680"/>
    </source>
</evidence>
<dbReference type="Ensembl" id="ENSGWIT00000041053.1">
    <property type="protein sequence ID" value="ENSGWIP00000037696.1"/>
    <property type="gene ID" value="ENSGWIG00000019369.1"/>
</dbReference>
<sequence>MDQKQTSVHILDSLNKTTSLKLSNDSLSLGTTTYTVSEGMASRLQGYCPLGAFHNLFEQCQNTQHQLLVKVTSEIYQYVVNVILLRYFTERSLY</sequence>
<reference evidence="1" key="3">
    <citation type="submission" date="2025-09" db="UniProtKB">
        <authorList>
            <consortium name="Ensembl"/>
        </authorList>
    </citation>
    <scope>IDENTIFICATION</scope>
</reference>
<organism evidence="1 2">
    <name type="scientific">Gouania willdenowi</name>
    <name type="common">Blunt-snouted clingfish</name>
    <name type="synonym">Lepadogaster willdenowi</name>
    <dbReference type="NCBI Taxonomy" id="441366"/>
    <lineage>
        <taxon>Eukaryota</taxon>
        <taxon>Metazoa</taxon>
        <taxon>Chordata</taxon>
        <taxon>Craniata</taxon>
        <taxon>Vertebrata</taxon>
        <taxon>Euteleostomi</taxon>
        <taxon>Actinopterygii</taxon>
        <taxon>Neopterygii</taxon>
        <taxon>Teleostei</taxon>
        <taxon>Neoteleostei</taxon>
        <taxon>Acanthomorphata</taxon>
        <taxon>Ovalentaria</taxon>
        <taxon>Blenniimorphae</taxon>
        <taxon>Blenniiformes</taxon>
        <taxon>Gobiesocoidei</taxon>
        <taxon>Gobiesocidae</taxon>
        <taxon>Gobiesocinae</taxon>
        <taxon>Gouania</taxon>
    </lineage>
</organism>
<dbReference type="AlphaFoldDB" id="A0A8C5H060"/>
<evidence type="ECO:0000313" key="1">
    <source>
        <dbReference type="Ensembl" id="ENSGWIP00000037696.1"/>
    </source>
</evidence>
<keyword evidence="2" id="KW-1185">Reference proteome</keyword>
<dbReference type="Proteomes" id="UP000694680">
    <property type="component" value="Chromosome 4"/>
</dbReference>
<protein>
    <submittedName>
        <fullName evidence="1">Uncharacterized protein</fullName>
    </submittedName>
</protein>
<accession>A0A8C5H060</accession>
<reference evidence="1" key="1">
    <citation type="submission" date="2020-06" db="EMBL/GenBank/DDBJ databases">
        <authorList>
            <consortium name="Wellcome Sanger Institute Data Sharing"/>
        </authorList>
    </citation>
    <scope>NUCLEOTIDE SEQUENCE [LARGE SCALE GENOMIC DNA]</scope>
</reference>
<name>A0A8C5H060_GOUWI</name>
<reference evidence="1" key="2">
    <citation type="submission" date="2025-08" db="UniProtKB">
        <authorList>
            <consortium name="Ensembl"/>
        </authorList>
    </citation>
    <scope>IDENTIFICATION</scope>
</reference>
<proteinExistence type="predicted"/>